<gene>
    <name evidence="2" type="ORF">BerOc1_02867</name>
</gene>
<reference evidence="2 3" key="1">
    <citation type="submission" date="2015-09" db="EMBL/GenBank/DDBJ databases">
        <title>Genome of Desulfovibrio dechloracetivorans BerOc1, a mercury methylating strain isolated from highly hydrocarbons and metals contaminated coastal sediments.</title>
        <authorList>
            <person name="Goni Urriza M."/>
            <person name="Gassie C."/>
            <person name="Bouchez O."/>
            <person name="Klopp C."/>
            <person name="Ranchou-Peyruse A."/>
            <person name="Remy G."/>
        </authorList>
    </citation>
    <scope>NUCLEOTIDE SEQUENCE [LARGE SCALE GENOMIC DNA]</scope>
    <source>
        <strain evidence="2 3">BerOc1</strain>
    </source>
</reference>
<dbReference type="EMBL" id="LKAQ01000004">
    <property type="protein sequence ID" value="OIQ50924.1"/>
    <property type="molecule type" value="Genomic_DNA"/>
</dbReference>
<dbReference type="InterPro" id="IPR036866">
    <property type="entry name" value="RibonucZ/Hydroxyglut_hydro"/>
</dbReference>
<dbReference type="SMART" id="SM00849">
    <property type="entry name" value="Lactamase_B"/>
    <property type="match status" value="1"/>
</dbReference>
<keyword evidence="3" id="KW-1185">Reference proteome</keyword>
<dbReference type="SUPFAM" id="SSF56281">
    <property type="entry name" value="Metallo-hydrolase/oxidoreductase"/>
    <property type="match status" value="1"/>
</dbReference>
<accession>A0A1J5MYK8</accession>
<sequence>MHCDITYIHHSAFVLRTDRRAYLFDYPENEHLPRGADDLVRRTVAGTDLTVFISHGHADHLNGDLASVTGTATQVRYVISDDVEELRPEAVPGNGQVLMVEPDETYGFGGMVIETLTSNDQGVAFLVEDGCFRFYYGGDLAEWIWPGASPAEAEFTARFFKAAMERARDFKPLVAFANTDPRLDNLAGGEAACRIIGAPVFVPMHTFGDISVPAALARRVEGQPSRLFQYARMGDVESFSF</sequence>
<name>A0A1J5MYK8_9BACT</name>
<dbReference type="Gene3D" id="3.60.15.10">
    <property type="entry name" value="Ribonuclease Z/Hydroxyacylglutathione hydrolase-like"/>
    <property type="match status" value="1"/>
</dbReference>
<dbReference type="InterPro" id="IPR001279">
    <property type="entry name" value="Metallo-B-lactamas"/>
</dbReference>
<protein>
    <submittedName>
        <fullName evidence="2">Beta-lactamase superfamily domain protein</fullName>
    </submittedName>
</protein>
<evidence type="ECO:0000259" key="1">
    <source>
        <dbReference type="SMART" id="SM00849"/>
    </source>
</evidence>
<dbReference type="AlphaFoldDB" id="A0A1J5MYK8"/>
<comment type="caution">
    <text evidence="2">The sequence shown here is derived from an EMBL/GenBank/DDBJ whole genome shotgun (WGS) entry which is preliminary data.</text>
</comment>
<proteinExistence type="predicted"/>
<dbReference type="RefSeq" id="WP_071546317.1">
    <property type="nucleotide sequence ID" value="NZ_LKAQ01000004.1"/>
</dbReference>
<dbReference type="Proteomes" id="UP000181901">
    <property type="component" value="Unassembled WGS sequence"/>
</dbReference>
<organism evidence="2 3">
    <name type="scientific">Pseudodesulfovibrio hydrargyri</name>
    <dbReference type="NCBI Taxonomy" id="2125990"/>
    <lineage>
        <taxon>Bacteria</taxon>
        <taxon>Pseudomonadati</taxon>
        <taxon>Thermodesulfobacteriota</taxon>
        <taxon>Desulfovibrionia</taxon>
        <taxon>Desulfovibrionales</taxon>
        <taxon>Desulfovibrionaceae</taxon>
    </lineage>
</organism>
<evidence type="ECO:0000313" key="3">
    <source>
        <dbReference type="Proteomes" id="UP000181901"/>
    </source>
</evidence>
<dbReference type="OrthoDB" id="36975at2"/>
<feature type="domain" description="Metallo-beta-lactamase" evidence="1">
    <location>
        <begin position="9"/>
        <end position="178"/>
    </location>
</feature>
<evidence type="ECO:0000313" key="2">
    <source>
        <dbReference type="EMBL" id="OIQ50924.1"/>
    </source>
</evidence>